<dbReference type="EMBL" id="UINC01201126">
    <property type="protein sequence ID" value="SVE20324.1"/>
    <property type="molecule type" value="Genomic_DNA"/>
</dbReference>
<reference evidence="1" key="1">
    <citation type="submission" date="2018-05" db="EMBL/GenBank/DDBJ databases">
        <authorList>
            <person name="Lanie J.A."/>
            <person name="Ng W.-L."/>
            <person name="Kazmierczak K.M."/>
            <person name="Andrzejewski T.M."/>
            <person name="Davidsen T.M."/>
            <person name="Wayne K.J."/>
            <person name="Tettelin H."/>
            <person name="Glass J.I."/>
            <person name="Rusch D."/>
            <person name="Podicherti R."/>
            <person name="Tsui H.-C.T."/>
            <person name="Winkler M.E."/>
        </authorList>
    </citation>
    <scope>NUCLEOTIDE SEQUENCE</scope>
</reference>
<dbReference type="InterPro" id="IPR038718">
    <property type="entry name" value="SNF2-like_sf"/>
</dbReference>
<dbReference type="AlphaFoldDB" id="A0A383BKA0"/>
<accession>A0A383BKA0</accession>
<protein>
    <submittedName>
        <fullName evidence="1">Uncharacterized protein</fullName>
    </submittedName>
</protein>
<feature type="non-terminal residue" evidence="1">
    <location>
        <position position="130"/>
    </location>
</feature>
<sequence length="130" mass="14000">MAPGVPKQTIVEDVDGNHWITVEEPRPTTQPATRIHHESQRGDIEKLDSGNFTAWKRPVNGARGVGSELAFEVLCADEGGRGGASKRLSVDFYAHQHRPLSLFEGAAGRQGLLIADEVGTGKTYSAGHIL</sequence>
<proteinExistence type="predicted"/>
<dbReference type="Gene3D" id="3.40.50.10810">
    <property type="entry name" value="Tandem AAA-ATPase domain"/>
    <property type="match status" value="1"/>
</dbReference>
<organism evidence="1">
    <name type="scientific">marine metagenome</name>
    <dbReference type="NCBI Taxonomy" id="408172"/>
    <lineage>
        <taxon>unclassified sequences</taxon>
        <taxon>metagenomes</taxon>
        <taxon>ecological metagenomes</taxon>
    </lineage>
</organism>
<gene>
    <name evidence="1" type="ORF">METZ01_LOCUS473178</name>
</gene>
<evidence type="ECO:0000313" key="1">
    <source>
        <dbReference type="EMBL" id="SVE20324.1"/>
    </source>
</evidence>
<name>A0A383BKA0_9ZZZZ</name>